<keyword evidence="1" id="KW-0238">DNA-binding</keyword>
<dbReference type="AlphaFoldDB" id="A0A3A9YXT3"/>
<dbReference type="GO" id="GO:0003700">
    <property type="term" value="F:DNA-binding transcription factor activity"/>
    <property type="evidence" value="ECO:0007669"/>
    <property type="project" value="TreeGrafter"/>
</dbReference>
<dbReference type="InterPro" id="IPR050807">
    <property type="entry name" value="TransReg_Diox_bact_type"/>
</dbReference>
<dbReference type="Gene3D" id="1.10.260.40">
    <property type="entry name" value="lambda repressor-like DNA-binding domains"/>
    <property type="match status" value="1"/>
</dbReference>
<dbReference type="PANTHER" id="PTHR46797">
    <property type="entry name" value="HTH-TYPE TRANSCRIPTIONAL REGULATOR"/>
    <property type="match status" value="1"/>
</dbReference>
<dbReference type="Pfam" id="PF01381">
    <property type="entry name" value="HTH_3"/>
    <property type="match status" value="1"/>
</dbReference>
<dbReference type="PANTHER" id="PTHR46797:SF1">
    <property type="entry name" value="METHYLPHOSPHONATE SYNTHASE"/>
    <property type="match status" value="1"/>
</dbReference>
<gene>
    <name evidence="3" type="ORF">D7294_16825</name>
</gene>
<evidence type="ECO:0000256" key="1">
    <source>
        <dbReference type="ARBA" id="ARBA00023125"/>
    </source>
</evidence>
<sequence>MQADGPLIRRLRERGGYGLRRFAATADLSPAHLSRIERGLRNPTPEVLARIAAALGREIAEIEPPRQET</sequence>
<dbReference type="PROSITE" id="PS50943">
    <property type="entry name" value="HTH_CROC1"/>
    <property type="match status" value="1"/>
</dbReference>
<dbReference type="SMART" id="SM00530">
    <property type="entry name" value="HTH_XRE"/>
    <property type="match status" value="1"/>
</dbReference>
<name>A0A3A9YXT3_9ACTN</name>
<evidence type="ECO:0000313" key="3">
    <source>
        <dbReference type="EMBL" id="RKN40755.1"/>
    </source>
</evidence>
<comment type="caution">
    <text evidence="3">The sequence shown here is derived from an EMBL/GenBank/DDBJ whole genome shotgun (WGS) entry which is preliminary data.</text>
</comment>
<dbReference type="InterPro" id="IPR001387">
    <property type="entry name" value="Cro/C1-type_HTH"/>
</dbReference>
<proteinExistence type="predicted"/>
<accession>A0A3A9YXT3</accession>
<evidence type="ECO:0000313" key="4">
    <source>
        <dbReference type="Proteomes" id="UP000272474"/>
    </source>
</evidence>
<dbReference type="EMBL" id="RBAL01000009">
    <property type="protein sequence ID" value="RKN40755.1"/>
    <property type="molecule type" value="Genomic_DNA"/>
</dbReference>
<dbReference type="Proteomes" id="UP000272474">
    <property type="component" value="Unassembled WGS sequence"/>
</dbReference>
<keyword evidence="4" id="KW-1185">Reference proteome</keyword>
<dbReference type="GO" id="GO:0003677">
    <property type="term" value="F:DNA binding"/>
    <property type="evidence" value="ECO:0007669"/>
    <property type="project" value="UniProtKB-KW"/>
</dbReference>
<protein>
    <submittedName>
        <fullName evidence="3">XRE family transcriptional regulator</fullName>
    </submittedName>
</protein>
<evidence type="ECO:0000259" key="2">
    <source>
        <dbReference type="PROSITE" id="PS50943"/>
    </source>
</evidence>
<dbReference type="SUPFAM" id="SSF47413">
    <property type="entry name" value="lambda repressor-like DNA-binding domains"/>
    <property type="match status" value="1"/>
</dbReference>
<dbReference type="CDD" id="cd00093">
    <property type="entry name" value="HTH_XRE"/>
    <property type="match status" value="1"/>
</dbReference>
<dbReference type="OrthoDB" id="9809730at2"/>
<dbReference type="InterPro" id="IPR010982">
    <property type="entry name" value="Lambda_DNA-bd_dom_sf"/>
</dbReference>
<organism evidence="3 4">
    <name type="scientific">Streptomyces hoynatensis</name>
    <dbReference type="NCBI Taxonomy" id="1141874"/>
    <lineage>
        <taxon>Bacteria</taxon>
        <taxon>Bacillati</taxon>
        <taxon>Actinomycetota</taxon>
        <taxon>Actinomycetes</taxon>
        <taxon>Kitasatosporales</taxon>
        <taxon>Streptomycetaceae</taxon>
        <taxon>Streptomyces</taxon>
    </lineage>
</organism>
<reference evidence="3 4" key="1">
    <citation type="journal article" date="2014" name="Int. J. Syst. Evol. Microbiol.">
        <title>Streptomyces hoynatensis sp. nov., isolated from deep marine sediment.</title>
        <authorList>
            <person name="Veyisoglu A."/>
            <person name="Sahin N."/>
        </authorList>
    </citation>
    <scope>NUCLEOTIDE SEQUENCE [LARGE SCALE GENOMIC DNA]</scope>
    <source>
        <strain evidence="3 4">KCTC 29097</strain>
    </source>
</reference>
<feature type="domain" description="HTH cro/C1-type" evidence="2">
    <location>
        <begin position="8"/>
        <end position="62"/>
    </location>
</feature>
<dbReference type="GO" id="GO:0005829">
    <property type="term" value="C:cytosol"/>
    <property type="evidence" value="ECO:0007669"/>
    <property type="project" value="TreeGrafter"/>
</dbReference>